<proteinExistence type="predicted"/>
<accession>A0A8K0PAQ8</accession>
<sequence length="88" mass="9924">MTRWRRTMAKATWRDSWKTLFRRDPAYEEVVAVTIAVEIAATVRPAAATFGAPTAVARGWDSSRSGANRRCVFDGCRCNINRCLFGIR</sequence>
<dbReference type="EMBL" id="KZ309283">
    <property type="protein sequence ID" value="KAG8238113.1"/>
    <property type="molecule type" value="Genomic_DNA"/>
</dbReference>
<name>A0A8K0PAQ8_LADFU</name>
<comment type="caution">
    <text evidence="1">The sequence shown here is derived from an EMBL/GenBank/DDBJ whole genome shotgun (WGS) entry which is preliminary data.</text>
</comment>
<reference evidence="1" key="2">
    <citation type="submission" date="2017-10" db="EMBL/GenBank/DDBJ databases">
        <title>Ladona fulva Genome sequencing and assembly.</title>
        <authorList>
            <person name="Murali S."/>
            <person name="Richards S."/>
            <person name="Bandaranaike D."/>
            <person name="Bellair M."/>
            <person name="Blankenburg K."/>
            <person name="Chao H."/>
            <person name="Dinh H."/>
            <person name="Doddapaneni H."/>
            <person name="Dugan-Rocha S."/>
            <person name="Elkadiri S."/>
            <person name="Gnanaolivu R."/>
            <person name="Hernandez B."/>
            <person name="Skinner E."/>
            <person name="Javaid M."/>
            <person name="Lee S."/>
            <person name="Li M."/>
            <person name="Ming W."/>
            <person name="Munidasa M."/>
            <person name="Muniz J."/>
            <person name="Nguyen L."/>
            <person name="Hughes D."/>
            <person name="Osuji N."/>
            <person name="Pu L.-L."/>
            <person name="Puazo M."/>
            <person name="Qu C."/>
            <person name="Quiroz J."/>
            <person name="Raj R."/>
            <person name="Weissenberger G."/>
            <person name="Xin Y."/>
            <person name="Zou X."/>
            <person name="Han Y."/>
            <person name="Worley K."/>
            <person name="Muzny D."/>
            <person name="Gibbs R."/>
        </authorList>
    </citation>
    <scope>NUCLEOTIDE SEQUENCE</scope>
    <source>
        <strain evidence="1">Sampled in the wild</strain>
    </source>
</reference>
<reference evidence="1" key="1">
    <citation type="submission" date="2013-04" db="EMBL/GenBank/DDBJ databases">
        <authorList>
            <person name="Qu J."/>
            <person name="Murali S.C."/>
            <person name="Bandaranaike D."/>
            <person name="Bellair M."/>
            <person name="Blankenburg K."/>
            <person name="Chao H."/>
            <person name="Dinh H."/>
            <person name="Doddapaneni H."/>
            <person name="Downs B."/>
            <person name="Dugan-Rocha S."/>
            <person name="Elkadiri S."/>
            <person name="Gnanaolivu R.D."/>
            <person name="Hernandez B."/>
            <person name="Javaid M."/>
            <person name="Jayaseelan J.C."/>
            <person name="Lee S."/>
            <person name="Li M."/>
            <person name="Ming W."/>
            <person name="Munidasa M."/>
            <person name="Muniz J."/>
            <person name="Nguyen L."/>
            <person name="Ongeri F."/>
            <person name="Osuji N."/>
            <person name="Pu L.-L."/>
            <person name="Puazo M."/>
            <person name="Qu C."/>
            <person name="Quiroz J."/>
            <person name="Raj R."/>
            <person name="Weissenberger G."/>
            <person name="Xin Y."/>
            <person name="Zou X."/>
            <person name="Han Y."/>
            <person name="Richards S."/>
            <person name="Worley K."/>
            <person name="Muzny D."/>
            <person name="Gibbs R."/>
        </authorList>
    </citation>
    <scope>NUCLEOTIDE SEQUENCE</scope>
    <source>
        <strain evidence="1">Sampled in the wild</strain>
    </source>
</reference>
<protein>
    <submittedName>
        <fullName evidence="1">Uncharacterized protein</fullName>
    </submittedName>
</protein>
<organism evidence="1 2">
    <name type="scientific">Ladona fulva</name>
    <name type="common">Scarce chaser dragonfly</name>
    <name type="synonym">Libellula fulva</name>
    <dbReference type="NCBI Taxonomy" id="123851"/>
    <lineage>
        <taxon>Eukaryota</taxon>
        <taxon>Metazoa</taxon>
        <taxon>Ecdysozoa</taxon>
        <taxon>Arthropoda</taxon>
        <taxon>Hexapoda</taxon>
        <taxon>Insecta</taxon>
        <taxon>Pterygota</taxon>
        <taxon>Palaeoptera</taxon>
        <taxon>Odonata</taxon>
        <taxon>Epiprocta</taxon>
        <taxon>Anisoptera</taxon>
        <taxon>Libelluloidea</taxon>
        <taxon>Libellulidae</taxon>
        <taxon>Ladona</taxon>
    </lineage>
</organism>
<gene>
    <name evidence="1" type="ORF">J437_LFUL012724</name>
</gene>
<keyword evidence="2" id="KW-1185">Reference proteome</keyword>
<evidence type="ECO:0000313" key="2">
    <source>
        <dbReference type="Proteomes" id="UP000792457"/>
    </source>
</evidence>
<evidence type="ECO:0000313" key="1">
    <source>
        <dbReference type="EMBL" id="KAG8238113.1"/>
    </source>
</evidence>
<dbReference type="AlphaFoldDB" id="A0A8K0PAQ8"/>
<dbReference type="Proteomes" id="UP000792457">
    <property type="component" value="Unassembled WGS sequence"/>
</dbReference>